<dbReference type="eggNOG" id="COG3334">
    <property type="taxonomic scope" value="Bacteria"/>
</dbReference>
<feature type="transmembrane region" description="Helical" evidence="2">
    <location>
        <begin position="33"/>
        <end position="51"/>
    </location>
</feature>
<organism evidence="3 4">
    <name type="scientific">Paramagnetospirillum caucaseum</name>
    <dbReference type="NCBI Taxonomy" id="1244869"/>
    <lineage>
        <taxon>Bacteria</taxon>
        <taxon>Pseudomonadati</taxon>
        <taxon>Pseudomonadota</taxon>
        <taxon>Alphaproteobacteria</taxon>
        <taxon>Rhodospirillales</taxon>
        <taxon>Magnetospirillaceae</taxon>
        <taxon>Paramagnetospirillum</taxon>
    </lineage>
</organism>
<dbReference type="Proteomes" id="UP000011744">
    <property type="component" value="Unassembled WGS sequence"/>
</dbReference>
<keyword evidence="2" id="KW-0812">Transmembrane</keyword>
<dbReference type="AlphaFoldDB" id="M2Y7N7"/>
<evidence type="ECO:0000313" key="3">
    <source>
        <dbReference type="EMBL" id="EME69066.1"/>
    </source>
</evidence>
<keyword evidence="2" id="KW-0472">Membrane</keyword>
<keyword evidence="4" id="KW-1185">Reference proteome</keyword>
<name>M2Y7N7_9PROT</name>
<evidence type="ECO:0000313" key="4">
    <source>
        <dbReference type="Proteomes" id="UP000011744"/>
    </source>
</evidence>
<reference evidence="3 4" key="1">
    <citation type="journal article" date="2014" name="Genome Announc.">
        <title>Draft Genome Sequence of Magnetospirillum sp. Strain SO-1, a Freshwater Magnetotactic Bacterium Isolated from the Ol'khovka River, Russia.</title>
        <authorList>
            <person name="Grouzdev D.S."/>
            <person name="Dziuba M.V."/>
            <person name="Sukhacheva M.S."/>
            <person name="Mardanov A.V."/>
            <person name="Beletskiy A.V."/>
            <person name="Kuznetsov B.B."/>
            <person name="Skryabin K.G."/>
        </authorList>
    </citation>
    <scope>NUCLEOTIDE SEQUENCE [LARGE SCALE GENOMIC DNA]</scope>
    <source>
        <strain evidence="3 4">SO-1</strain>
    </source>
</reference>
<feature type="non-terminal residue" evidence="3">
    <location>
        <position position="75"/>
    </location>
</feature>
<accession>M2Y7N7</accession>
<dbReference type="STRING" id="1244869.H261_15075"/>
<keyword evidence="2" id="KW-1133">Transmembrane helix</keyword>
<gene>
    <name evidence="3" type="ORF">H261_15075</name>
</gene>
<feature type="region of interest" description="Disordered" evidence="1">
    <location>
        <begin position="1"/>
        <end position="29"/>
    </location>
</feature>
<sequence length="75" mass="7904">MATRTRKPVPGPVRAQPPGAASKLKGKGEAKPPIVRVLPILIFAGVLMLSLRVGDIFKGIFGLESVSVAELQAQQ</sequence>
<evidence type="ECO:0000256" key="2">
    <source>
        <dbReference type="SAM" id="Phobius"/>
    </source>
</evidence>
<proteinExistence type="predicted"/>
<evidence type="ECO:0000256" key="1">
    <source>
        <dbReference type="SAM" id="MobiDB-lite"/>
    </source>
</evidence>
<comment type="caution">
    <text evidence="3">The sequence shown here is derived from an EMBL/GenBank/DDBJ whole genome shotgun (WGS) entry which is preliminary data.</text>
</comment>
<dbReference type="EMBL" id="AONQ01000043">
    <property type="protein sequence ID" value="EME69066.1"/>
    <property type="molecule type" value="Genomic_DNA"/>
</dbReference>
<protein>
    <submittedName>
        <fullName evidence="3">FlaA protein</fullName>
    </submittedName>
</protein>